<gene>
    <name evidence="2" type="ORF">GCM10008090_02190</name>
</gene>
<comment type="caution">
    <text evidence="2">The sequence shown here is derived from an EMBL/GenBank/DDBJ whole genome shotgun (WGS) entry which is preliminary data.</text>
</comment>
<sequence>MNPKLGMMPVYPNPNPSTVAYAAPIIMKKLTLILTAGLTCCSLAVVAPTFAQQEGTISKDEFVQSQLAMMQRLKDAQADIEANNDKALKEQLSPEAYAEYQAEMSEYKQEQEAKVANCLGVPTDEVAGMSEKVGPDFQMQLIKACSSKLPDTLNLNALDLESNTGLAEYRECAEEMVAKEIGVSSEKLRSCSELAEDM</sequence>
<proteinExistence type="predicted"/>
<keyword evidence="3" id="KW-1185">Reference proteome</keyword>
<protein>
    <submittedName>
        <fullName evidence="2">Uncharacterized protein</fullName>
    </submittedName>
</protein>
<reference evidence="2" key="2">
    <citation type="submission" date="2020-09" db="EMBL/GenBank/DDBJ databases">
        <authorList>
            <person name="Sun Q."/>
            <person name="Kim S."/>
        </authorList>
    </citation>
    <scope>NUCLEOTIDE SEQUENCE</scope>
    <source>
        <strain evidence="2">KCTC 12711</strain>
    </source>
</reference>
<organism evidence="2 3">
    <name type="scientific">Arenicella chitinivorans</name>
    <dbReference type="NCBI Taxonomy" id="1329800"/>
    <lineage>
        <taxon>Bacteria</taxon>
        <taxon>Pseudomonadati</taxon>
        <taxon>Pseudomonadota</taxon>
        <taxon>Gammaproteobacteria</taxon>
        <taxon>Arenicellales</taxon>
        <taxon>Arenicellaceae</taxon>
        <taxon>Arenicella</taxon>
    </lineage>
</organism>
<evidence type="ECO:0000256" key="1">
    <source>
        <dbReference type="SAM" id="Coils"/>
    </source>
</evidence>
<dbReference type="EMBL" id="BMXA01000001">
    <property type="protein sequence ID" value="GGZ97468.1"/>
    <property type="molecule type" value="Genomic_DNA"/>
</dbReference>
<dbReference type="RefSeq" id="WP_189398159.1">
    <property type="nucleotide sequence ID" value="NZ_BMXA01000001.1"/>
</dbReference>
<evidence type="ECO:0000313" key="3">
    <source>
        <dbReference type="Proteomes" id="UP000614811"/>
    </source>
</evidence>
<name>A0A918VFP2_9GAMM</name>
<evidence type="ECO:0000313" key="2">
    <source>
        <dbReference type="EMBL" id="GGZ97468.1"/>
    </source>
</evidence>
<dbReference type="AlphaFoldDB" id="A0A918VFP2"/>
<accession>A0A918VFP2</accession>
<reference evidence="2" key="1">
    <citation type="journal article" date="2014" name="Int. J. Syst. Evol. Microbiol.">
        <title>Complete genome sequence of Corynebacterium casei LMG S-19264T (=DSM 44701T), isolated from a smear-ripened cheese.</title>
        <authorList>
            <consortium name="US DOE Joint Genome Institute (JGI-PGF)"/>
            <person name="Walter F."/>
            <person name="Albersmeier A."/>
            <person name="Kalinowski J."/>
            <person name="Ruckert C."/>
        </authorList>
    </citation>
    <scope>NUCLEOTIDE SEQUENCE</scope>
    <source>
        <strain evidence="2">KCTC 12711</strain>
    </source>
</reference>
<keyword evidence="1" id="KW-0175">Coiled coil</keyword>
<feature type="coiled-coil region" evidence="1">
    <location>
        <begin position="70"/>
        <end position="117"/>
    </location>
</feature>
<dbReference type="Proteomes" id="UP000614811">
    <property type="component" value="Unassembled WGS sequence"/>
</dbReference>